<sequence length="174" mass="19504">MTDVNSLSELEYRMLTILKSDSRISSTKLAKELGVSRATVAKILRSLREKGIRFTVDFYEEGKLTVFAVADSCTEGAECYRLIDGKFMVTVTGNMDQIEDVLSKLKTERYFIAVQKVGSRSIRRSSLKCDYCGGEIAGEPLIVKRGKKVYYTCCATCQTQLIKKLRVKGELDQG</sequence>
<dbReference type="RefSeq" id="WP_012020457.1">
    <property type="nucleotide sequence ID" value="NZ_CP008822.1"/>
</dbReference>
<dbReference type="InterPro" id="IPR036390">
    <property type="entry name" value="WH_DNA-bd_sf"/>
</dbReference>
<dbReference type="Gene3D" id="1.10.10.10">
    <property type="entry name" value="Winged helix-like DNA-binding domain superfamily/Winged helix DNA-binding domain"/>
    <property type="match status" value="1"/>
</dbReference>
<dbReference type="AlphaFoldDB" id="A0A088E311"/>
<dbReference type="SUPFAM" id="SSF46785">
    <property type="entry name" value="Winged helix' DNA-binding domain"/>
    <property type="match status" value="1"/>
</dbReference>
<feature type="domain" description="TRASH" evidence="1">
    <location>
        <begin position="129"/>
        <end position="165"/>
    </location>
</feature>
<dbReference type="CDD" id="cd00090">
    <property type="entry name" value="HTH_ARSR"/>
    <property type="match status" value="1"/>
</dbReference>
<dbReference type="OrthoDB" id="33200at2157"/>
<dbReference type="Proteomes" id="UP000029084">
    <property type="component" value="Chromosome"/>
</dbReference>
<dbReference type="InterPro" id="IPR000485">
    <property type="entry name" value="AsnC-type_HTH_dom"/>
</dbReference>
<dbReference type="InterPro" id="IPR013603">
    <property type="entry name" value="TRASH_TR_C_prok"/>
</dbReference>
<accession>A0A088E311</accession>
<protein>
    <submittedName>
        <fullName evidence="2">Transcriptional regulator, AsnC family</fullName>
    </submittedName>
</protein>
<dbReference type="Pfam" id="PF08394">
    <property type="entry name" value="Arc_trans_TRASH"/>
    <property type="match status" value="1"/>
</dbReference>
<organism evidence="2 3">
    <name type="scientific">Metallosphaera sedula</name>
    <dbReference type="NCBI Taxonomy" id="43687"/>
    <lineage>
        <taxon>Archaea</taxon>
        <taxon>Thermoproteota</taxon>
        <taxon>Thermoprotei</taxon>
        <taxon>Sulfolobales</taxon>
        <taxon>Sulfolobaceae</taxon>
        <taxon>Metallosphaera</taxon>
    </lineage>
</organism>
<dbReference type="GeneID" id="91754942"/>
<dbReference type="InterPro" id="IPR036388">
    <property type="entry name" value="WH-like_DNA-bd_sf"/>
</dbReference>
<gene>
    <name evidence="2" type="ORF">HA72_0492</name>
</gene>
<evidence type="ECO:0000313" key="2">
    <source>
        <dbReference type="EMBL" id="AIM26656.1"/>
    </source>
</evidence>
<dbReference type="InterPro" id="IPR011017">
    <property type="entry name" value="TRASH_dom"/>
</dbReference>
<dbReference type="SMART" id="SM00746">
    <property type="entry name" value="TRASH"/>
    <property type="match status" value="1"/>
</dbReference>
<proteinExistence type="predicted"/>
<dbReference type="PRINTS" id="PR00033">
    <property type="entry name" value="HTHASNC"/>
</dbReference>
<dbReference type="OMA" id="DKVEHAH"/>
<evidence type="ECO:0000313" key="3">
    <source>
        <dbReference type="Proteomes" id="UP000029084"/>
    </source>
</evidence>
<reference evidence="2 3" key="1">
    <citation type="journal article" date="2014" name="J. Bacteriol.">
        <title>Role of an Archaeal PitA Transporter in the Copper and Arsenic Resistance of Metallosphaera sedula, an Extreme Thermoacidophile.</title>
        <authorList>
            <person name="McCarthy S."/>
            <person name="Ai C."/>
            <person name="Wheaton G."/>
            <person name="Tevatia R."/>
            <person name="Eckrich V."/>
            <person name="Kelly R."/>
            <person name="Blum P."/>
        </authorList>
    </citation>
    <scope>NUCLEOTIDE SEQUENCE [LARGE SCALE GENOMIC DNA]</scope>
    <source>
        <strain evidence="2 3">CuR1</strain>
    </source>
</reference>
<evidence type="ECO:0000259" key="1">
    <source>
        <dbReference type="SMART" id="SM00746"/>
    </source>
</evidence>
<dbReference type="Pfam" id="PF13412">
    <property type="entry name" value="HTH_24"/>
    <property type="match status" value="1"/>
</dbReference>
<dbReference type="EMBL" id="CP008822">
    <property type="protein sequence ID" value="AIM26656.1"/>
    <property type="molecule type" value="Genomic_DNA"/>
</dbReference>
<dbReference type="GO" id="GO:0043565">
    <property type="term" value="F:sequence-specific DNA binding"/>
    <property type="evidence" value="ECO:0007669"/>
    <property type="project" value="InterPro"/>
</dbReference>
<dbReference type="InterPro" id="IPR011991">
    <property type="entry name" value="ArsR-like_HTH"/>
</dbReference>
<name>A0A088E311_9CREN</name>